<dbReference type="GO" id="GO:0002130">
    <property type="term" value="P:wobble position ribose methylation"/>
    <property type="evidence" value="ECO:0007669"/>
    <property type="project" value="TreeGrafter"/>
</dbReference>
<accession>E6SIL1</accession>
<evidence type="ECO:0000256" key="4">
    <source>
        <dbReference type="ARBA" id="ARBA00022691"/>
    </source>
</evidence>
<dbReference type="InterPro" id="IPR029026">
    <property type="entry name" value="tRNA_m1G_MTases_N"/>
</dbReference>
<dbReference type="FunFam" id="3.40.1280.10:FF:000002">
    <property type="entry name" value="Peptidylprolyl isomerase"/>
    <property type="match status" value="1"/>
</dbReference>
<evidence type="ECO:0000256" key="3">
    <source>
        <dbReference type="ARBA" id="ARBA00022679"/>
    </source>
</evidence>
<protein>
    <recommendedName>
        <fullName evidence="6">Putative tRNA (cytidine(34)-2'-O)-methyltransferase</fullName>
        <ecNumber evidence="6">2.1.1.207</ecNumber>
    </recommendedName>
    <alternativeName>
        <fullName evidence="6">tRNA (cytidine/uridine-2'-O-)-methyltransferase</fullName>
    </alternativeName>
</protein>
<gene>
    <name evidence="9" type="ordered locus">Tmar_0802</name>
</gene>
<dbReference type="Gene3D" id="3.40.1280.10">
    <property type="match status" value="1"/>
</dbReference>
<feature type="binding site" evidence="6 7">
    <location>
        <position position="78"/>
    </location>
    <ligand>
        <name>S-adenosyl-L-methionine</name>
        <dbReference type="ChEBI" id="CHEBI:59789"/>
    </ligand>
</feature>
<evidence type="ECO:0000256" key="1">
    <source>
        <dbReference type="ARBA" id="ARBA00022490"/>
    </source>
</evidence>
<dbReference type="PANTHER" id="PTHR42971">
    <property type="entry name" value="TRNA (CYTIDINE(34)-2'-O)-METHYLTRANSFERASE"/>
    <property type="match status" value="1"/>
</dbReference>
<dbReference type="GO" id="GO:0005737">
    <property type="term" value="C:cytoplasm"/>
    <property type="evidence" value="ECO:0007669"/>
    <property type="project" value="UniProtKB-SubCell"/>
</dbReference>
<organism evidence="9 10">
    <name type="scientific">Thermaerobacter marianensis (strain ATCC 700841 / DSM 12885 / JCM 10246 / 7p75a)</name>
    <dbReference type="NCBI Taxonomy" id="644966"/>
    <lineage>
        <taxon>Bacteria</taxon>
        <taxon>Bacillati</taxon>
        <taxon>Bacillota</taxon>
        <taxon>Clostridia</taxon>
        <taxon>Eubacteriales</taxon>
        <taxon>Clostridiales Family XVII. Incertae Sedis</taxon>
        <taxon>Thermaerobacter</taxon>
    </lineage>
</organism>
<proteinExistence type="inferred from homology"/>
<dbReference type="KEGG" id="tmr:Tmar_0802"/>
<evidence type="ECO:0000256" key="5">
    <source>
        <dbReference type="ARBA" id="ARBA00022694"/>
    </source>
</evidence>
<dbReference type="SUPFAM" id="SSF75217">
    <property type="entry name" value="alpha/beta knot"/>
    <property type="match status" value="1"/>
</dbReference>
<dbReference type="GO" id="GO:0141098">
    <property type="term" value="F:tRNA (cytidine(34)-2'-O)-methyltransferase activity"/>
    <property type="evidence" value="ECO:0007669"/>
    <property type="project" value="RHEA"/>
</dbReference>
<dbReference type="InterPro" id="IPR029028">
    <property type="entry name" value="Alpha/beta_knot_MTases"/>
</dbReference>
<dbReference type="EMBL" id="CP002344">
    <property type="protein sequence ID" value="ADU50917.1"/>
    <property type="molecule type" value="Genomic_DNA"/>
</dbReference>
<comment type="similarity">
    <text evidence="6">Belongs to the class IV-like SAM-binding methyltransferase superfamily. RNA methyltransferase TrmH family. TrmL subfamily.</text>
</comment>
<dbReference type="OrthoDB" id="9789043at2"/>
<keyword evidence="3 6" id="KW-0808">Transferase</keyword>
<evidence type="ECO:0000256" key="2">
    <source>
        <dbReference type="ARBA" id="ARBA00022603"/>
    </source>
</evidence>
<feature type="binding site" evidence="6 7">
    <location>
        <position position="121"/>
    </location>
    <ligand>
        <name>S-adenosyl-L-methionine</name>
        <dbReference type="ChEBI" id="CHEBI:59789"/>
    </ligand>
</feature>
<dbReference type="GO" id="GO:0003723">
    <property type="term" value="F:RNA binding"/>
    <property type="evidence" value="ECO:0007669"/>
    <property type="project" value="InterPro"/>
</dbReference>
<dbReference type="PANTHER" id="PTHR42971:SF1">
    <property type="entry name" value="TRNA (CYTIDINE(34)-2'-O)-METHYLTRANSFERASE"/>
    <property type="match status" value="1"/>
</dbReference>
<feature type="binding site" evidence="6 7">
    <location>
        <position position="100"/>
    </location>
    <ligand>
        <name>S-adenosyl-L-methionine</name>
        <dbReference type="ChEBI" id="CHEBI:59789"/>
    </ligand>
</feature>
<dbReference type="AlphaFoldDB" id="E6SIL1"/>
<dbReference type="InterPro" id="IPR001537">
    <property type="entry name" value="SpoU_MeTrfase"/>
</dbReference>
<sequence length="153" mass="17252">MFHVVLVAPEIAPNTGNVARTCAVTGARLHLVRPLGFRLSDRLLKRAGMDYWNHVEWHVHDTWDELLAALPEARFCYLEPDGSQRYTDVTFRPGDALVFGSESRGLPPEFLRQRPGPTLRVPMRPGLRSLNLASTVALVLYEAYRQHGFPGMT</sequence>
<dbReference type="GO" id="GO:0042802">
    <property type="term" value="F:identical protein binding"/>
    <property type="evidence" value="ECO:0007669"/>
    <property type="project" value="UniProtKB-ARBA"/>
</dbReference>
<comment type="subcellular location">
    <subcellularLocation>
        <location evidence="6">Cytoplasm</location>
    </subcellularLocation>
</comment>
<dbReference type="InterPro" id="IPR016914">
    <property type="entry name" value="TrmL"/>
</dbReference>
<dbReference type="PIRSF" id="PIRSF029256">
    <property type="entry name" value="SpoU_TrmH_prd"/>
    <property type="match status" value="1"/>
</dbReference>
<feature type="domain" description="tRNA/rRNA methyltransferase SpoU type" evidence="8">
    <location>
        <begin position="2"/>
        <end position="141"/>
    </location>
</feature>
<evidence type="ECO:0000259" key="8">
    <source>
        <dbReference type="Pfam" id="PF00588"/>
    </source>
</evidence>
<feature type="binding site" evidence="6 7">
    <location>
        <position position="129"/>
    </location>
    <ligand>
        <name>S-adenosyl-L-methionine</name>
        <dbReference type="ChEBI" id="CHEBI:59789"/>
    </ligand>
</feature>
<dbReference type="HAMAP" id="MF_01885">
    <property type="entry name" value="tRNA_methyltr_TrmL"/>
    <property type="match status" value="1"/>
</dbReference>
<dbReference type="eggNOG" id="COG0219">
    <property type="taxonomic scope" value="Bacteria"/>
</dbReference>
<keyword evidence="2 6" id="KW-0489">Methyltransferase</keyword>
<dbReference type="Proteomes" id="UP000008915">
    <property type="component" value="Chromosome"/>
</dbReference>
<reference evidence="10" key="2">
    <citation type="journal article" date="2010" name="Stand. Genomic Sci.">
        <title>Complete genome sequence of Thermaerobacter marianensis type strain (7p75aT).</title>
        <authorList>
            <person name="Han C."/>
            <person name="Gu W."/>
            <person name="Zhang X."/>
            <person name="Lapidus A."/>
            <person name="Nolan M."/>
            <person name="Copeland A."/>
            <person name="Lucas S."/>
            <person name="Glavina Del Rio T."/>
            <person name="Tice H."/>
            <person name="Cheng J."/>
            <person name="Tapia R."/>
            <person name="Goodwin L."/>
            <person name="Pitluck S."/>
            <person name="Pagani I."/>
            <person name="Ivanova N."/>
            <person name="Mavromatis K."/>
            <person name="Mikhailova N."/>
            <person name="Pati A."/>
            <person name="Chen A."/>
            <person name="Palaniappan K."/>
            <person name="Land M."/>
            <person name="Hauser L."/>
            <person name="Chang Y."/>
            <person name="Jeffries C."/>
            <person name="Schneider S."/>
            <person name="Rohde M."/>
            <person name="Goker M."/>
            <person name="Pukall R."/>
            <person name="Woyke T."/>
            <person name="Bristow J."/>
            <person name="Eisen J."/>
            <person name="Markowitz V."/>
            <person name="Hugenholtz P."/>
            <person name="Kyrpides N."/>
            <person name="Klenk H."/>
            <person name="Detter J."/>
        </authorList>
    </citation>
    <scope>NUCLEOTIDE SEQUENCE [LARGE SCALE GENOMIC DNA]</scope>
    <source>
        <strain evidence="10">ATCC 700841 / DSM 12885 / JCM 10246 / 7p75a</strain>
    </source>
</reference>
<dbReference type="STRING" id="644966.Tmar_0802"/>
<keyword evidence="4 6" id="KW-0949">S-adenosyl-L-methionine</keyword>
<evidence type="ECO:0000313" key="9">
    <source>
        <dbReference type="EMBL" id="ADU50917.1"/>
    </source>
</evidence>
<comment type="catalytic activity">
    <reaction evidence="6">
        <text>cytidine(34) in tRNA + S-adenosyl-L-methionine = 2'-O-methylcytidine(34) in tRNA + S-adenosyl-L-homocysteine + H(+)</text>
        <dbReference type="Rhea" id="RHEA:43084"/>
        <dbReference type="Rhea" id="RHEA-COMP:10331"/>
        <dbReference type="Rhea" id="RHEA-COMP:10332"/>
        <dbReference type="ChEBI" id="CHEBI:15378"/>
        <dbReference type="ChEBI" id="CHEBI:57856"/>
        <dbReference type="ChEBI" id="CHEBI:59789"/>
        <dbReference type="ChEBI" id="CHEBI:74495"/>
        <dbReference type="ChEBI" id="CHEBI:82748"/>
        <dbReference type="EC" id="2.1.1.207"/>
    </reaction>
</comment>
<keyword evidence="1 6" id="KW-0963">Cytoplasm</keyword>
<evidence type="ECO:0000256" key="6">
    <source>
        <dbReference type="HAMAP-Rule" id="MF_01885"/>
    </source>
</evidence>
<keyword evidence="5 6" id="KW-0819">tRNA processing</keyword>
<dbReference type="HOGENOM" id="CLU_110125_2_1_9"/>
<keyword evidence="10" id="KW-1185">Reference proteome</keyword>
<dbReference type="RefSeq" id="WP_013495222.1">
    <property type="nucleotide sequence ID" value="NC_014831.1"/>
</dbReference>
<name>E6SIL1_THEM7</name>
<evidence type="ECO:0000256" key="7">
    <source>
        <dbReference type="PIRSR" id="PIRSR029256-1"/>
    </source>
</evidence>
<dbReference type="EC" id="2.1.1.207" evidence="6"/>
<dbReference type="CDD" id="cd18094">
    <property type="entry name" value="SpoU-like_TrmL"/>
    <property type="match status" value="1"/>
</dbReference>
<comment type="function">
    <text evidence="6">Could methylate the ribose at the nucleotide 34 wobble position in tRNA.</text>
</comment>
<dbReference type="Pfam" id="PF00588">
    <property type="entry name" value="SpoU_methylase"/>
    <property type="match status" value="1"/>
</dbReference>
<reference evidence="9 10" key="1">
    <citation type="journal article" date="2010" name="Stand. Genomic Sci.">
        <title>Complete genome sequence of Thermaerobacter marianensis type strain (7p75a).</title>
        <authorList>
            <person name="Han C."/>
            <person name="Gu W."/>
            <person name="Zhang X."/>
            <person name="Lapidus A."/>
            <person name="Nolan M."/>
            <person name="Copeland A."/>
            <person name="Lucas S."/>
            <person name="Del Rio T.G."/>
            <person name="Tice H."/>
            <person name="Cheng J.F."/>
            <person name="Tapia R."/>
            <person name="Goodwin L."/>
            <person name="Pitluck S."/>
            <person name="Pagani I."/>
            <person name="Ivanova N."/>
            <person name="Mavromatis K."/>
            <person name="Mikhailova N."/>
            <person name="Pati A."/>
            <person name="Chen A."/>
            <person name="Palaniappan K."/>
            <person name="Land M."/>
            <person name="Hauser L."/>
            <person name="Chang Y.J."/>
            <person name="Jeffries C.D."/>
            <person name="Schneider S."/>
            <person name="Rohde M."/>
            <person name="Goker M."/>
            <person name="Pukall R."/>
            <person name="Woyke T."/>
            <person name="Bristow J."/>
            <person name="Eisen J.A."/>
            <person name="Markowitz V."/>
            <person name="Hugenholtz P."/>
            <person name="Kyrpides N.C."/>
            <person name="Klenk H.P."/>
            <person name="Detter J.C."/>
        </authorList>
    </citation>
    <scope>NUCLEOTIDE SEQUENCE [LARGE SCALE GENOMIC DNA]</scope>
    <source>
        <strain evidence="10">ATCC 700841 / DSM 12885 / JCM 10246 / 7p75a</strain>
    </source>
</reference>
<dbReference type="GO" id="GO:0141102">
    <property type="term" value="F:tRNA (5-carboxymethylaminomethyluridine(34)-2'-O)-methyltransferase activity"/>
    <property type="evidence" value="ECO:0007669"/>
    <property type="project" value="RHEA"/>
</dbReference>
<comment type="catalytic activity">
    <reaction evidence="6">
        <text>5-carboxymethylaminomethyluridine(34) in tRNA(Leu) + S-adenosyl-L-methionine = 5-carboxymethylaminomethyl-2'-O-methyluridine(34) in tRNA(Leu) + S-adenosyl-L-homocysteine + H(+)</text>
        <dbReference type="Rhea" id="RHEA:43088"/>
        <dbReference type="Rhea" id="RHEA-COMP:10333"/>
        <dbReference type="Rhea" id="RHEA-COMP:10334"/>
        <dbReference type="ChEBI" id="CHEBI:15378"/>
        <dbReference type="ChEBI" id="CHEBI:57856"/>
        <dbReference type="ChEBI" id="CHEBI:59789"/>
        <dbReference type="ChEBI" id="CHEBI:74508"/>
        <dbReference type="ChEBI" id="CHEBI:74511"/>
        <dbReference type="EC" id="2.1.1.207"/>
    </reaction>
</comment>
<evidence type="ECO:0000313" key="10">
    <source>
        <dbReference type="Proteomes" id="UP000008915"/>
    </source>
</evidence>